<keyword evidence="1" id="KW-0812">Transmembrane</keyword>
<feature type="transmembrane region" description="Helical" evidence="1">
    <location>
        <begin position="74"/>
        <end position="93"/>
    </location>
</feature>
<proteinExistence type="predicted"/>
<gene>
    <name evidence="2" type="ORF">OKIOD_LOCUS8403</name>
</gene>
<dbReference type="Proteomes" id="UP001158576">
    <property type="component" value="Chromosome XSR"/>
</dbReference>
<reference evidence="2 3" key="1">
    <citation type="submission" date="2021-04" db="EMBL/GenBank/DDBJ databases">
        <authorList>
            <person name="Bliznina A."/>
        </authorList>
    </citation>
    <scope>NUCLEOTIDE SEQUENCE [LARGE SCALE GENOMIC DNA]</scope>
</reference>
<protein>
    <submittedName>
        <fullName evidence="2">Oidioi.mRNA.OKI2018_I69.XSR.g16845.t1.cds</fullName>
    </submittedName>
</protein>
<name>A0ABN7SRR8_OIKDI</name>
<keyword evidence="1" id="KW-1133">Transmembrane helix</keyword>
<evidence type="ECO:0000256" key="1">
    <source>
        <dbReference type="SAM" id="Phobius"/>
    </source>
</evidence>
<evidence type="ECO:0000313" key="3">
    <source>
        <dbReference type="Proteomes" id="UP001158576"/>
    </source>
</evidence>
<sequence>MMRVKAPPPYTEQTTVEAQVVTTQPQYVITTQYAQKSWKVDYRSLSWCDGHCCSAFWCPCCAHGSVSQMSGGGYGGPCCLRFCFGFIAVFFLVEERERMRQSQQITDPPVGCCTVFWCESCILASMLYEVGH</sequence>
<keyword evidence="3" id="KW-1185">Reference proteome</keyword>
<accession>A0ABN7SRR8</accession>
<evidence type="ECO:0000313" key="2">
    <source>
        <dbReference type="EMBL" id="CAG5100105.1"/>
    </source>
</evidence>
<organism evidence="2 3">
    <name type="scientific">Oikopleura dioica</name>
    <name type="common">Tunicate</name>
    <dbReference type="NCBI Taxonomy" id="34765"/>
    <lineage>
        <taxon>Eukaryota</taxon>
        <taxon>Metazoa</taxon>
        <taxon>Chordata</taxon>
        <taxon>Tunicata</taxon>
        <taxon>Appendicularia</taxon>
        <taxon>Copelata</taxon>
        <taxon>Oikopleuridae</taxon>
        <taxon>Oikopleura</taxon>
    </lineage>
</organism>
<dbReference type="EMBL" id="OU015569">
    <property type="protein sequence ID" value="CAG5100105.1"/>
    <property type="molecule type" value="Genomic_DNA"/>
</dbReference>
<keyword evidence="1" id="KW-0472">Membrane</keyword>